<accession>S3CFE2</accession>
<proteinExistence type="predicted"/>
<organism evidence="2 3">
    <name type="scientific">Glarea lozoyensis (strain ATCC 20868 / MF5171)</name>
    <dbReference type="NCBI Taxonomy" id="1116229"/>
    <lineage>
        <taxon>Eukaryota</taxon>
        <taxon>Fungi</taxon>
        <taxon>Dikarya</taxon>
        <taxon>Ascomycota</taxon>
        <taxon>Pezizomycotina</taxon>
        <taxon>Leotiomycetes</taxon>
        <taxon>Helotiales</taxon>
        <taxon>Helotiaceae</taxon>
        <taxon>Glarea</taxon>
    </lineage>
</organism>
<keyword evidence="1" id="KW-1133">Transmembrane helix</keyword>
<dbReference type="OrthoDB" id="5371583at2759"/>
<keyword evidence="1" id="KW-0472">Membrane</keyword>
<reference evidence="2 3" key="1">
    <citation type="journal article" date="2013" name="BMC Genomics">
        <title>Genomics-driven discovery of the pneumocandin biosynthetic gene cluster in the fungus Glarea lozoyensis.</title>
        <authorList>
            <person name="Chen L."/>
            <person name="Yue Q."/>
            <person name="Zhang X."/>
            <person name="Xiang M."/>
            <person name="Wang C."/>
            <person name="Li S."/>
            <person name="Che Y."/>
            <person name="Ortiz-Lopez F.J."/>
            <person name="Bills G.F."/>
            <person name="Liu X."/>
            <person name="An Z."/>
        </authorList>
    </citation>
    <scope>NUCLEOTIDE SEQUENCE [LARGE SCALE GENOMIC DNA]</scope>
    <source>
        <strain evidence="3">ATCC 20868 / MF5171</strain>
    </source>
</reference>
<dbReference type="Proteomes" id="UP000016922">
    <property type="component" value="Unassembled WGS sequence"/>
</dbReference>
<protein>
    <recommendedName>
        <fullName evidence="4">MARVEL domain-containing protein</fullName>
    </recommendedName>
</protein>
<gene>
    <name evidence="2" type="ORF">GLAREA_11793</name>
</gene>
<dbReference type="HOGENOM" id="CLU_080221_0_0_1"/>
<dbReference type="KEGG" id="glz:GLAREA_11793"/>
<feature type="transmembrane region" description="Helical" evidence="1">
    <location>
        <begin position="201"/>
        <end position="221"/>
    </location>
</feature>
<evidence type="ECO:0008006" key="4">
    <source>
        <dbReference type="Google" id="ProtNLM"/>
    </source>
</evidence>
<feature type="transmembrane region" description="Helical" evidence="1">
    <location>
        <begin position="139"/>
        <end position="162"/>
    </location>
</feature>
<dbReference type="RefSeq" id="XP_008088127.1">
    <property type="nucleotide sequence ID" value="XM_008089936.1"/>
</dbReference>
<dbReference type="GeneID" id="19470834"/>
<keyword evidence="3" id="KW-1185">Reference proteome</keyword>
<dbReference type="OMA" id="RTAWAHD"/>
<keyword evidence="1" id="KW-0812">Transmembrane</keyword>
<feature type="transmembrane region" description="Helical" evidence="1">
    <location>
        <begin position="96"/>
        <end position="118"/>
    </location>
</feature>
<dbReference type="EMBL" id="KE145372">
    <property type="protein sequence ID" value="EPE25212.1"/>
    <property type="molecule type" value="Genomic_DNA"/>
</dbReference>
<feature type="transmembrane region" description="Helical" evidence="1">
    <location>
        <begin position="54"/>
        <end position="76"/>
    </location>
</feature>
<dbReference type="AlphaFoldDB" id="S3CFE2"/>
<sequence>MAFWNKNKKRGSVNVSVKSVEPLRGMEHPEPSYSLPDYEKKDLAYKKQIRILRFISRFITLILNVAMMGTMSFSLYKYFTTKNSKAGGQSAWNQGTVIWPSIMVLAIATITFVLNLSTLISYCCSGVKTANKISSVTSVFGYVVMLAHLIAWATVAGVFRALRNGEDIWGYTCSATADAIQEQVQSFVNFGKLCNMQQGTWYVTIVEAVVYLLSFVSLVMMTRRASHKKRINQIRENMAMETGYAHNQGQGYDTGARGDGKKYMPIA</sequence>
<evidence type="ECO:0000313" key="2">
    <source>
        <dbReference type="EMBL" id="EPE25212.1"/>
    </source>
</evidence>
<evidence type="ECO:0000256" key="1">
    <source>
        <dbReference type="SAM" id="Phobius"/>
    </source>
</evidence>
<dbReference type="PANTHER" id="PTHR42069">
    <property type="entry name" value="HYPHAL ANASTAMOSIS-8 PROTEIN"/>
    <property type="match status" value="1"/>
</dbReference>
<name>S3CFE2_GLAL2</name>
<evidence type="ECO:0000313" key="3">
    <source>
        <dbReference type="Proteomes" id="UP000016922"/>
    </source>
</evidence>
<dbReference type="PANTHER" id="PTHR42069:SF1">
    <property type="entry name" value="MARVEL DOMAIN-CONTAINING PROTEIN"/>
    <property type="match status" value="1"/>
</dbReference>
<dbReference type="eggNOG" id="ENOG502SUZ3">
    <property type="taxonomic scope" value="Eukaryota"/>
</dbReference>